<protein>
    <recommendedName>
        <fullName evidence="4">Release factor glutamine methyltransferase</fullName>
        <shortName evidence="4">RF MTase</shortName>
        <ecNumber evidence="4">2.1.1.297</ecNumber>
    </recommendedName>
    <alternativeName>
        <fullName evidence="4">N5-glutamine methyltransferase PrmC</fullName>
    </alternativeName>
    <alternativeName>
        <fullName evidence="4">Protein-(glutamine-N5) MTase PrmC</fullName>
    </alternativeName>
    <alternativeName>
        <fullName evidence="4">Protein-glutamine N-methyltransferase PrmC</fullName>
    </alternativeName>
</protein>
<evidence type="ECO:0000256" key="3">
    <source>
        <dbReference type="ARBA" id="ARBA00022691"/>
    </source>
</evidence>
<dbReference type="PROSITE" id="PS00092">
    <property type="entry name" value="N6_MTASE"/>
    <property type="match status" value="1"/>
</dbReference>
<proteinExistence type="inferred from homology"/>
<comment type="catalytic activity">
    <reaction evidence="4">
        <text>L-glutaminyl-[peptide chain release factor] + S-adenosyl-L-methionine = N(5)-methyl-L-glutaminyl-[peptide chain release factor] + S-adenosyl-L-homocysteine + H(+)</text>
        <dbReference type="Rhea" id="RHEA:42896"/>
        <dbReference type="Rhea" id="RHEA-COMP:10271"/>
        <dbReference type="Rhea" id="RHEA-COMP:10272"/>
        <dbReference type="ChEBI" id="CHEBI:15378"/>
        <dbReference type="ChEBI" id="CHEBI:30011"/>
        <dbReference type="ChEBI" id="CHEBI:57856"/>
        <dbReference type="ChEBI" id="CHEBI:59789"/>
        <dbReference type="ChEBI" id="CHEBI:61891"/>
        <dbReference type="EC" id="2.1.1.297"/>
    </reaction>
</comment>
<feature type="binding site" evidence="4">
    <location>
        <position position="175"/>
    </location>
    <ligand>
        <name>S-adenosyl-L-methionine</name>
        <dbReference type="ChEBI" id="CHEBI:59789"/>
    </ligand>
</feature>
<comment type="function">
    <text evidence="4">Methylates the class 1 translation termination release factors RF1/PrfA and RF2/PrfB on the glutamine residue of the universally conserved GGQ motif.</text>
</comment>
<dbReference type="RefSeq" id="WP_133614678.1">
    <property type="nucleotide sequence ID" value="NZ_SNYW01000012.1"/>
</dbReference>
<dbReference type="PANTHER" id="PTHR18895">
    <property type="entry name" value="HEMK METHYLTRANSFERASE"/>
    <property type="match status" value="1"/>
</dbReference>
<keyword evidence="1 4" id="KW-0489">Methyltransferase</keyword>
<dbReference type="NCBIfam" id="TIGR03534">
    <property type="entry name" value="RF_mod_PrmC"/>
    <property type="match status" value="1"/>
</dbReference>
<evidence type="ECO:0000256" key="4">
    <source>
        <dbReference type="HAMAP-Rule" id="MF_02126"/>
    </source>
</evidence>
<dbReference type="Pfam" id="PF17827">
    <property type="entry name" value="PrmC_N"/>
    <property type="match status" value="1"/>
</dbReference>
<dbReference type="GO" id="GO:0003676">
    <property type="term" value="F:nucleic acid binding"/>
    <property type="evidence" value="ECO:0007669"/>
    <property type="project" value="InterPro"/>
</dbReference>
<dbReference type="EMBL" id="SNYW01000012">
    <property type="protein sequence ID" value="TDQ78761.1"/>
    <property type="molecule type" value="Genomic_DNA"/>
</dbReference>
<dbReference type="Gene3D" id="3.40.50.150">
    <property type="entry name" value="Vaccinia Virus protein VP39"/>
    <property type="match status" value="1"/>
</dbReference>
<gene>
    <name evidence="4" type="primary">prmC</name>
    <name evidence="7" type="ORF">A8950_3221</name>
</gene>
<dbReference type="EC" id="2.1.1.297" evidence="4"/>
<sequence>MSARIADLLSEGMKVLGAAGIEAPGREARLLLAIAAKVPPAVMIGFPERPVDDSGVAGYRELVRRRADREPVSHLTGEREFWSLPFFVSRDVLDPRPDSEALIAAVLGEVGDRGADLRILDLGTGSGCLLLTLLRELPNALGWAIDLSAAALAIAGRNAARLGLGDRVAFREGAWTAALTAADPATFDLIVSNPPYIPSGDIAGLAPEVARHEPRLALDGGMDGLEAYRGLAPLLWRHLAPDGLVALEIGLGQAESVSELMTAAGLVPAGRARDLAGRERCLLFRRP</sequence>
<feature type="domain" description="Release factor glutamine methyltransferase N-terminal" evidence="6">
    <location>
        <begin position="7"/>
        <end position="77"/>
    </location>
</feature>
<dbReference type="GO" id="GO:0032259">
    <property type="term" value="P:methylation"/>
    <property type="evidence" value="ECO:0007669"/>
    <property type="project" value="UniProtKB-KW"/>
</dbReference>
<dbReference type="SUPFAM" id="SSF53335">
    <property type="entry name" value="S-adenosyl-L-methionine-dependent methyltransferases"/>
    <property type="match status" value="1"/>
</dbReference>
<dbReference type="HAMAP" id="MF_02126">
    <property type="entry name" value="RF_methyltr_PrmC"/>
    <property type="match status" value="1"/>
</dbReference>
<dbReference type="InterPro" id="IPR002052">
    <property type="entry name" value="DNA_methylase_N6_adenine_CS"/>
</dbReference>
<comment type="similarity">
    <text evidence="4">Belongs to the protein N5-glutamine methyltransferase family. PrmC subfamily.</text>
</comment>
<dbReference type="Gene3D" id="1.10.8.10">
    <property type="entry name" value="DNA helicase RuvA subunit, C-terminal domain"/>
    <property type="match status" value="1"/>
</dbReference>
<dbReference type="InterPro" id="IPR004556">
    <property type="entry name" value="HemK-like"/>
</dbReference>
<organism evidence="7 8">
    <name type="scientific">Dongia mobilis</name>
    <dbReference type="NCBI Taxonomy" id="578943"/>
    <lineage>
        <taxon>Bacteria</taxon>
        <taxon>Pseudomonadati</taxon>
        <taxon>Pseudomonadota</taxon>
        <taxon>Alphaproteobacteria</taxon>
        <taxon>Rhodospirillales</taxon>
        <taxon>Dongiaceae</taxon>
        <taxon>Dongia</taxon>
    </lineage>
</organism>
<dbReference type="NCBIfam" id="TIGR00536">
    <property type="entry name" value="hemK_fam"/>
    <property type="match status" value="1"/>
</dbReference>
<feature type="domain" description="Methyltransferase" evidence="5">
    <location>
        <begin position="116"/>
        <end position="193"/>
    </location>
</feature>
<evidence type="ECO:0000313" key="7">
    <source>
        <dbReference type="EMBL" id="TDQ78761.1"/>
    </source>
</evidence>
<evidence type="ECO:0000259" key="6">
    <source>
        <dbReference type="Pfam" id="PF17827"/>
    </source>
</evidence>
<dbReference type="Proteomes" id="UP000295783">
    <property type="component" value="Unassembled WGS sequence"/>
</dbReference>
<feature type="binding site" evidence="4">
    <location>
        <position position="193"/>
    </location>
    <ligand>
        <name>S-adenosyl-L-methionine</name>
        <dbReference type="ChEBI" id="CHEBI:59789"/>
    </ligand>
</feature>
<comment type="caution">
    <text evidence="7">The sequence shown here is derived from an EMBL/GenBank/DDBJ whole genome shotgun (WGS) entry which is preliminary data.</text>
</comment>
<dbReference type="InterPro" id="IPR019874">
    <property type="entry name" value="RF_methyltr_PrmC"/>
</dbReference>
<keyword evidence="2 4" id="KW-0808">Transferase</keyword>
<evidence type="ECO:0000313" key="8">
    <source>
        <dbReference type="Proteomes" id="UP000295783"/>
    </source>
</evidence>
<dbReference type="CDD" id="cd02440">
    <property type="entry name" value="AdoMet_MTases"/>
    <property type="match status" value="1"/>
</dbReference>
<name>A0A4R6WKK3_9PROT</name>
<reference evidence="7 8" key="1">
    <citation type="submission" date="2019-03" db="EMBL/GenBank/DDBJ databases">
        <title>Genomic Encyclopedia of Type Strains, Phase III (KMG-III): the genomes of soil and plant-associated and newly described type strains.</title>
        <authorList>
            <person name="Whitman W."/>
        </authorList>
    </citation>
    <scope>NUCLEOTIDE SEQUENCE [LARGE SCALE GENOMIC DNA]</scope>
    <source>
        <strain evidence="7 8">CGMCC 1.7660</strain>
    </source>
</reference>
<evidence type="ECO:0000256" key="2">
    <source>
        <dbReference type="ARBA" id="ARBA00022679"/>
    </source>
</evidence>
<dbReference type="InterPro" id="IPR050320">
    <property type="entry name" value="N5-glutamine_MTase"/>
</dbReference>
<dbReference type="AlphaFoldDB" id="A0A4R6WKK3"/>
<accession>A0A4R6WKK3</accession>
<evidence type="ECO:0000259" key="5">
    <source>
        <dbReference type="Pfam" id="PF13847"/>
    </source>
</evidence>
<feature type="binding site" evidence="4">
    <location>
        <begin position="193"/>
        <end position="196"/>
    </location>
    <ligand>
        <name>substrate</name>
    </ligand>
</feature>
<dbReference type="InterPro" id="IPR029063">
    <property type="entry name" value="SAM-dependent_MTases_sf"/>
</dbReference>
<evidence type="ECO:0000256" key="1">
    <source>
        <dbReference type="ARBA" id="ARBA00022603"/>
    </source>
</evidence>
<dbReference type="OrthoDB" id="9800643at2"/>
<feature type="binding site" evidence="4">
    <location>
        <begin position="123"/>
        <end position="127"/>
    </location>
    <ligand>
        <name>S-adenosyl-L-methionine</name>
        <dbReference type="ChEBI" id="CHEBI:59789"/>
    </ligand>
</feature>
<dbReference type="GO" id="GO:0102559">
    <property type="term" value="F:peptide chain release factor N(5)-glutamine methyltransferase activity"/>
    <property type="evidence" value="ECO:0007669"/>
    <property type="project" value="UniProtKB-EC"/>
</dbReference>
<feature type="binding site" evidence="4">
    <location>
        <position position="146"/>
    </location>
    <ligand>
        <name>S-adenosyl-L-methionine</name>
        <dbReference type="ChEBI" id="CHEBI:59789"/>
    </ligand>
</feature>
<keyword evidence="8" id="KW-1185">Reference proteome</keyword>
<dbReference type="Pfam" id="PF13847">
    <property type="entry name" value="Methyltransf_31"/>
    <property type="match status" value="1"/>
</dbReference>
<dbReference type="PANTHER" id="PTHR18895:SF74">
    <property type="entry name" value="MTRF1L RELEASE FACTOR GLUTAMINE METHYLTRANSFERASE"/>
    <property type="match status" value="1"/>
</dbReference>
<dbReference type="InterPro" id="IPR025714">
    <property type="entry name" value="Methyltranfer_dom"/>
</dbReference>
<dbReference type="InterPro" id="IPR040758">
    <property type="entry name" value="PrmC_N"/>
</dbReference>
<keyword evidence="3 4" id="KW-0949">S-adenosyl-L-methionine</keyword>